<proteinExistence type="predicted"/>
<dbReference type="EMBL" id="MT143681">
    <property type="protein sequence ID" value="QJB00114.1"/>
    <property type="molecule type" value="Genomic_DNA"/>
</dbReference>
<name>A0A6M3LZ35_9ZZZZ</name>
<evidence type="ECO:0000313" key="1">
    <source>
        <dbReference type="EMBL" id="QJB00114.1"/>
    </source>
</evidence>
<sequence>MTSHDSLKRAYKSIRYEKIYKPKPAIMPICAFLIDCDCGSTVRLYLNARRATCKNCGKKYQYTEGQIISGNEVIFE</sequence>
<protein>
    <submittedName>
        <fullName evidence="1">Uncharacterized protein</fullName>
    </submittedName>
</protein>
<organism evidence="1">
    <name type="scientific">viral metagenome</name>
    <dbReference type="NCBI Taxonomy" id="1070528"/>
    <lineage>
        <taxon>unclassified sequences</taxon>
        <taxon>metagenomes</taxon>
        <taxon>organismal metagenomes</taxon>
    </lineage>
</organism>
<accession>A0A6M3LZ35</accession>
<dbReference type="AlphaFoldDB" id="A0A6M3LZ35"/>
<gene>
    <name evidence="1" type="ORF">MM171A00692_0019</name>
</gene>
<reference evidence="1" key="1">
    <citation type="submission" date="2020-03" db="EMBL/GenBank/DDBJ databases">
        <title>The deep terrestrial virosphere.</title>
        <authorList>
            <person name="Holmfeldt K."/>
            <person name="Nilsson E."/>
            <person name="Simone D."/>
            <person name="Lopez-Fernandez M."/>
            <person name="Wu X."/>
            <person name="de Brujin I."/>
            <person name="Lundin D."/>
            <person name="Andersson A."/>
            <person name="Bertilsson S."/>
            <person name="Dopson M."/>
        </authorList>
    </citation>
    <scope>NUCLEOTIDE SEQUENCE</scope>
    <source>
        <strain evidence="1">MM171A00692</strain>
    </source>
</reference>